<dbReference type="GO" id="GO:0022857">
    <property type="term" value="F:transmembrane transporter activity"/>
    <property type="evidence" value="ECO:0007669"/>
    <property type="project" value="InterPro"/>
</dbReference>
<feature type="transmembrane region" description="Helical" evidence="8">
    <location>
        <begin position="162"/>
        <end position="182"/>
    </location>
</feature>
<evidence type="ECO:0000313" key="10">
    <source>
        <dbReference type="EMBL" id="MCP2164107.1"/>
    </source>
</evidence>
<dbReference type="RefSeq" id="WP_253767439.1">
    <property type="nucleotide sequence ID" value="NZ_JAMTCK010000002.1"/>
</dbReference>
<organism evidence="10 11">
    <name type="scientific">Goodfellowiella coeruleoviolacea</name>
    <dbReference type="NCBI Taxonomy" id="334858"/>
    <lineage>
        <taxon>Bacteria</taxon>
        <taxon>Bacillati</taxon>
        <taxon>Actinomycetota</taxon>
        <taxon>Actinomycetes</taxon>
        <taxon>Pseudonocardiales</taxon>
        <taxon>Pseudonocardiaceae</taxon>
        <taxon>Goodfellowiella</taxon>
    </lineage>
</organism>
<keyword evidence="5 8" id="KW-1133">Transmembrane helix</keyword>
<dbReference type="Gene3D" id="1.20.1250.20">
    <property type="entry name" value="MFS general substrate transporter like domains"/>
    <property type="match status" value="1"/>
</dbReference>
<feature type="transmembrane region" description="Helical" evidence="8">
    <location>
        <begin position="135"/>
        <end position="156"/>
    </location>
</feature>
<dbReference type="NCBIfam" id="TIGR00711">
    <property type="entry name" value="efflux_EmrB"/>
    <property type="match status" value="1"/>
</dbReference>
<dbReference type="PROSITE" id="PS50850">
    <property type="entry name" value="MFS"/>
    <property type="match status" value="1"/>
</dbReference>
<keyword evidence="2" id="KW-0813">Transport</keyword>
<dbReference type="InterPro" id="IPR036259">
    <property type="entry name" value="MFS_trans_sf"/>
</dbReference>
<evidence type="ECO:0000256" key="3">
    <source>
        <dbReference type="ARBA" id="ARBA00022475"/>
    </source>
</evidence>
<keyword evidence="4 8" id="KW-0812">Transmembrane</keyword>
<reference evidence="10" key="1">
    <citation type="submission" date="2022-06" db="EMBL/GenBank/DDBJ databases">
        <title>Genomic Encyclopedia of Archaeal and Bacterial Type Strains, Phase II (KMG-II): from individual species to whole genera.</title>
        <authorList>
            <person name="Goeker M."/>
        </authorList>
    </citation>
    <scope>NUCLEOTIDE SEQUENCE</scope>
    <source>
        <strain evidence="10">DSM 43935</strain>
    </source>
</reference>
<proteinExistence type="predicted"/>
<evidence type="ECO:0000256" key="8">
    <source>
        <dbReference type="SAM" id="Phobius"/>
    </source>
</evidence>
<dbReference type="AlphaFoldDB" id="A0AAE3KEP3"/>
<dbReference type="InterPro" id="IPR011701">
    <property type="entry name" value="MFS"/>
</dbReference>
<evidence type="ECO:0000256" key="1">
    <source>
        <dbReference type="ARBA" id="ARBA00004651"/>
    </source>
</evidence>
<dbReference type="Proteomes" id="UP001206128">
    <property type="component" value="Unassembled WGS sequence"/>
</dbReference>
<comment type="caution">
    <text evidence="10">The sequence shown here is derived from an EMBL/GenBank/DDBJ whole genome shotgun (WGS) entry which is preliminary data.</text>
</comment>
<feature type="transmembrane region" description="Helical" evidence="8">
    <location>
        <begin position="226"/>
        <end position="243"/>
    </location>
</feature>
<evidence type="ECO:0000256" key="4">
    <source>
        <dbReference type="ARBA" id="ARBA00022692"/>
    </source>
</evidence>
<feature type="transmembrane region" description="Helical" evidence="8">
    <location>
        <begin position="48"/>
        <end position="68"/>
    </location>
</feature>
<evidence type="ECO:0000256" key="5">
    <source>
        <dbReference type="ARBA" id="ARBA00022989"/>
    </source>
</evidence>
<name>A0AAE3KEP3_9PSEU</name>
<dbReference type="SUPFAM" id="SSF103473">
    <property type="entry name" value="MFS general substrate transporter"/>
    <property type="match status" value="1"/>
</dbReference>
<dbReference type="EMBL" id="JAMTCK010000002">
    <property type="protein sequence ID" value="MCP2164107.1"/>
    <property type="molecule type" value="Genomic_DNA"/>
</dbReference>
<feature type="region of interest" description="Disordered" evidence="7">
    <location>
        <begin position="455"/>
        <end position="481"/>
    </location>
</feature>
<evidence type="ECO:0000256" key="6">
    <source>
        <dbReference type="ARBA" id="ARBA00023136"/>
    </source>
</evidence>
<feature type="transmembrane region" description="Helical" evidence="8">
    <location>
        <begin position="400"/>
        <end position="419"/>
    </location>
</feature>
<feature type="transmembrane region" description="Helical" evidence="8">
    <location>
        <begin position="431"/>
        <end position="449"/>
    </location>
</feature>
<feature type="transmembrane region" description="Helical" evidence="8">
    <location>
        <begin position="360"/>
        <end position="379"/>
    </location>
</feature>
<dbReference type="InterPro" id="IPR020846">
    <property type="entry name" value="MFS_dom"/>
</dbReference>
<keyword evidence="11" id="KW-1185">Reference proteome</keyword>
<dbReference type="Pfam" id="PF07690">
    <property type="entry name" value="MFS_1"/>
    <property type="match status" value="1"/>
</dbReference>
<dbReference type="GO" id="GO:0005886">
    <property type="term" value="C:plasma membrane"/>
    <property type="evidence" value="ECO:0007669"/>
    <property type="project" value="UniProtKB-SubCell"/>
</dbReference>
<evidence type="ECO:0000259" key="9">
    <source>
        <dbReference type="PROSITE" id="PS50850"/>
    </source>
</evidence>
<dbReference type="CDD" id="cd17321">
    <property type="entry name" value="MFS_MMR_MDR_like"/>
    <property type="match status" value="1"/>
</dbReference>
<dbReference type="Gene3D" id="1.20.1720.10">
    <property type="entry name" value="Multidrug resistance protein D"/>
    <property type="match status" value="1"/>
</dbReference>
<feature type="transmembrane region" description="Helical" evidence="8">
    <location>
        <begin position="7"/>
        <end position="28"/>
    </location>
</feature>
<dbReference type="PANTHER" id="PTHR42718">
    <property type="entry name" value="MAJOR FACILITATOR SUPERFAMILY MULTIDRUG TRANSPORTER MFSC"/>
    <property type="match status" value="1"/>
</dbReference>
<feature type="transmembrane region" description="Helical" evidence="8">
    <location>
        <begin position="264"/>
        <end position="283"/>
    </location>
</feature>
<evidence type="ECO:0000256" key="2">
    <source>
        <dbReference type="ARBA" id="ARBA00022448"/>
    </source>
</evidence>
<feature type="transmembrane region" description="Helical" evidence="8">
    <location>
        <begin position="303"/>
        <end position="321"/>
    </location>
</feature>
<evidence type="ECO:0000313" key="11">
    <source>
        <dbReference type="Proteomes" id="UP001206128"/>
    </source>
</evidence>
<feature type="transmembrane region" description="Helical" evidence="8">
    <location>
        <begin position="100"/>
        <end position="123"/>
    </location>
</feature>
<feature type="transmembrane region" description="Helical" evidence="8">
    <location>
        <begin position="194"/>
        <end position="214"/>
    </location>
</feature>
<sequence>MSERGNGLPTFLITGIASFMASLDNLVVTTALPKIRADFDSSLESLEWTVNAYTLTFAVFLLTAAILGDRFGRRTVFIAGLSLFTLASAGAAVANSVGALIVARTVQGVGGSVIFPLALTLVVRSVSARRRGGAIAGLSAMSGLAIALGPLVGGLIVEYGDWHWIFWINVPIGVVLVPLAALRLRESHGPHSRLDIGGTVLVTAGLLGIVYGLVRSSGLGWANPQVWLAITGGVVLLGGFLAWERRHPFPVLPPHLFRSRGFTLTNLVALVMQGSLFGVVFLLTQFLQNVLDYSPLMAGSRTLPWTLMPLAVAPLAAVFANRVGTRPLLAASAAAQGLALLWFSAVVTTSTSYPALVPPMLLTGLGMGVFFSLIARQALDFVTPEQEGVASGVNNAMRQVGVVVGIGSLSAVFAANGGYATDGSFVEGLDVALWAGAVLFALAAVAVLLTPARPTPHRPAQPAAQPAEPAAPVASARDATS</sequence>
<feature type="domain" description="Major facilitator superfamily (MFS) profile" evidence="9">
    <location>
        <begin position="10"/>
        <end position="455"/>
    </location>
</feature>
<protein>
    <submittedName>
        <fullName evidence="10">Drug resistance transporter, EmrB/QacA subfamily</fullName>
    </submittedName>
</protein>
<dbReference type="PRINTS" id="PR01036">
    <property type="entry name" value="TCRTETB"/>
</dbReference>
<gene>
    <name evidence="10" type="ORF">LX83_000947</name>
</gene>
<comment type="subcellular location">
    <subcellularLocation>
        <location evidence="1">Cell membrane</location>
        <topology evidence="1">Multi-pass membrane protein</topology>
    </subcellularLocation>
</comment>
<feature type="transmembrane region" description="Helical" evidence="8">
    <location>
        <begin position="75"/>
        <end position="94"/>
    </location>
</feature>
<accession>A0AAE3KEP3</accession>
<evidence type="ECO:0000256" key="7">
    <source>
        <dbReference type="SAM" id="MobiDB-lite"/>
    </source>
</evidence>
<dbReference type="PANTHER" id="PTHR42718:SF42">
    <property type="entry name" value="EXPORT PROTEIN"/>
    <property type="match status" value="1"/>
</dbReference>
<dbReference type="InterPro" id="IPR004638">
    <property type="entry name" value="EmrB-like"/>
</dbReference>
<keyword evidence="6 8" id="KW-0472">Membrane</keyword>
<feature type="transmembrane region" description="Helical" evidence="8">
    <location>
        <begin position="328"/>
        <end position="348"/>
    </location>
</feature>
<keyword evidence="3" id="KW-1003">Cell membrane</keyword>
<feature type="compositionally biased region" description="Low complexity" evidence="7">
    <location>
        <begin position="460"/>
        <end position="481"/>
    </location>
</feature>